<name>A0AAD5UR56_9APHY</name>
<evidence type="ECO:0000313" key="3">
    <source>
        <dbReference type="Proteomes" id="UP001212997"/>
    </source>
</evidence>
<dbReference type="EMBL" id="JANAWD010000838">
    <property type="protein sequence ID" value="KAJ3475543.1"/>
    <property type="molecule type" value="Genomic_DNA"/>
</dbReference>
<reference evidence="2" key="1">
    <citation type="submission" date="2022-07" db="EMBL/GenBank/DDBJ databases">
        <title>Genome Sequence of Physisporinus lineatus.</title>
        <authorList>
            <person name="Buettner E."/>
        </authorList>
    </citation>
    <scope>NUCLEOTIDE SEQUENCE</scope>
    <source>
        <strain evidence="2">VT162</strain>
    </source>
</reference>
<feature type="region of interest" description="Disordered" evidence="1">
    <location>
        <begin position="1"/>
        <end position="65"/>
    </location>
</feature>
<organism evidence="2 3">
    <name type="scientific">Meripilus lineatus</name>
    <dbReference type="NCBI Taxonomy" id="2056292"/>
    <lineage>
        <taxon>Eukaryota</taxon>
        <taxon>Fungi</taxon>
        <taxon>Dikarya</taxon>
        <taxon>Basidiomycota</taxon>
        <taxon>Agaricomycotina</taxon>
        <taxon>Agaricomycetes</taxon>
        <taxon>Polyporales</taxon>
        <taxon>Meripilaceae</taxon>
        <taxon>Meripilus</taxon>
    </lineage>
</organism>
<keyword evidence="3" id="KW-1185">Reference proteome</keyword>
<sequence length="115" mass="12298">MASEQSPGVEPDSGPLLDAPGTPIPPTPSSPVDSPESVLKKKRTGEPYTFHNAKGQARFAQRQNVAPVEGQYTRFKVRRHLNEPSQISFTLGHPNLGGYQGSKEGSENKGNGGKS</sequence>
<dbReference type="Proteomes" id="UP001212997">
    <property type="component" value="Unassembled WGS sequence"/>
</dbReference>
<gene>
    <name evidence="2" type="ORF">NLI96_g11765</name>
</gene>
<protein>
    <submittedName>
        <fullName evidence="2">Uncharacterized protein</fullName>
    </submittedName>
</protein>
<proteinExistence type="predicted"/>
<dbReference type="AlphaFoldDB" id="A0AAD5UR56"/>
<comment type="caution">
    <text evidence="2">The sequence shown here is derived from an EMBL/GenBank/DDBJ whole genome shotgun (WGS) entry which is preliminary data.</text>
</comment>
<accession>A0AAD5UR56</accession>
<feature type="region of interest" description="Disordered" evidence="1">
    <location>
        <begin position="83"/>
        <end position="115"/>
    </location>
</feature>
<evidence type="ECO:0000256" key="1">
    <source>
        <dbReference type="SAM" id="MobiDB-lite"/>
    </source>
</evidence>
<evidence type="ECO:0000313" key="2">
    <source>
        <dbReference type="EMBL" id="KAJ3475543.1"/>
    </source>
</evidence>